<feature type="compositionally biased region" description="Polar residues" evidence="2">
    <location>
        <begin position="1"/>
        <end position="18"/>
    </location>
</feature>
<feature type="region of interest" description="Disordered" evidence="2">
    <location>
        <begin position="1"/>
        <end position="65"/>
    </location>
</feature>
<proteinExistence type="predicted"/>
<dbReference type="EMBL" id="BTRK01000001">
    <property type="protein sequence ID" value="GMR30576.1"/>
    <property type="molecule type" value="Genomic_DNA"/>
</dbReference>
<feature type="region of interest" description="Disordered" evidence="2">
    <location>
        <begin position="77"/>
        <end position="122"/>
    </location>
</feature>
<comment type="caution">
    <text evidence="3">The sequence shown here is derived from an EMBL/GenBank/DDBJ whole genome shotgun (WGS) entry which is preliminary data.</text>
</comment>
<evidence type="ECO:0000313" key="3">
    <source>
        <dbReference type="EMBL" id="GMR30576.1"/>
    </source>
</evidence>
<keyword evidence="4" id="KW-1185">Reference proteome</keyword>
<feature type="compositionally biased region" description="Polar residues" evidence="2">
    <location>
        <begin position="44"/>
        <end position="59"/>
    </location>
</feature>
<evidence type="ECO:0000256" key="1">
    <source>
        <dbReference type="SAM" id="Coils"/>
    </source>
</evidence>
<feature type="non-terminal residue" evidence="3">
    <location>
        <position position="1"/>
    </location>
</feature>
<evidence type="ECO:0000256" key="2">
    <source>
        <dbReference type="SAM" id="MobiDB-lite"/>
    </source>
</evidence>
<organism evidence="3 4">
    <name type="scientific">Pristionchus mayeri</name>
    <dbReference type="NCBI Taxonomy" id="1317129"/>
    <lineage>
        <taxon>Eukaryota</taxon>
        <taxon>Metazoa</taxon>
        <taxon>Ecdysozoa</taxon>
        <taxon>Nematoda</taxon>
        <taxon>Chromadorea</taxon>
        <taxon>Rhabditida</taxon>
        <taxon>Rhabditina</taxon>
        <taxon>Diplogasteromorpha</taxon>
        <taxon>Diplogasteroidea</taxon>
        <taxon>Neodiplogasteridae</taxon>
        <taxon>Pristionchus</taxon>
    </lineage>
</organism>
<gene>
    <name evidence="3" type="ORF">PMAYCL1PPCAC_00771</name>
</gene>
<feature type="compositionally biased region" description="Polar residues" evidence="2">
    <location>
        <begin position="99"/>
        <end position="112"/>
    </location>
</feature>
<dbReference type="Proteomes" id="UP001328107">
    <property type="component" value="Unassembled WGS sequence"/>
</dbReference>
<dbReference type="AlphaFoldDB" id="A0AAN5C6Q9"/>
<name>A0AAN5C6Q9_9BILA</name>
<reference evidence="4" key="1">
    <citation type="submission" date="2022-10" db="EMBL/GenBank/DDBJ databases">
        <title>Genome assembly of Pristionchus species.</title>
        <authorList>
            <person name="Yoshida K."/>
            <person name="Sommer R.J."/>
        </authorList>
    </citation>
    <scope>NUCLEOTIDE SEQUENCE [LARGE SCALE GENOMIC DNA]</scope>
    <source>
        <strain evidence="4">RS5460</strain>
    </source>
</reference>
<keyword evidence="1" id="KW-0175">Coiled coil</keyword>
<protein>
    <submittedName>
        <fullName evidence="3">Uncharacterized protein</fullName>
    </submittedName>
</protein>
<accession>A0AAN5C6Q9</accession>
<sequence>PEASSAQVIAPQTRNGSTGAAVRRVIVVRRPANGPPPVPRLVTSHPQQIRPSYQASSAQYKPPRRYMPSTMYKINVPAANPPAAPVQRKEVKEEPQEPGPSSSTSTYHTFPTASVGRPPLSGPKLNRVFVVSGTGASARIERYIPHASSIRTGSGLIIDNVHNAAPDALSQLPQLLPRPPGSSIPPAALDNSMSIDDTIMAVASSSTRRPKDAHPMLKEIGDQAKEITRSLRQKEDEGFRKFQEEIKAERERRIAAEEQQLADIREPTVYEMLQLKSGKRPASDEPYLGPEYFDRREVEELSRTTQNGATFLRILLDSLFHRDEQTRLPTYNRDAERIAYVKEIFFALRDDTQSFSKLLHNFNDNILRRRQLSTTWTETQPKLKLIHKKVKIEEE</sequence>
<evidence type="ECO:0000313" key="4">
    <source>
        <dbReference type="Proteomes" id="UP001328107"/>
    </source>
</evidence>
<feature type="coiled-coil region" evidence="1">
    <location>
        <begin position="217"/>
        <end position="259"/>
    </location>
</feature>